<dbReference type="GO" id="GO:0016874">
    <property type="term" value="F:ligase activity"/>
    <property type="evidence" value="ECO:0007669"/>
    <property type="project" value="UniProtKB-KW"/>
</dbReference>
<evidence type="ECO:0000256" key="6">
    <source>
        <dbReference type="SAM" id="MobiDB-lite"/>
    </source>
</evidence>
<sequence>MAPFREGLEEGPTHVKPHEFGAISGSPRSQGSTLAADERTSVGRDESNIKAIQQLTRKNVETPNPVESCIHELIYGRCQTQPEAPAVRGWDGNFTFKQLDSFADSLAVTLSNKGVGPEVFVPICFEKSRWVVVAMLAVLKAGGAFVLLNPSDPVKRLKEICQKLKVEVVLTSLENEDTASQLGSELVFVDERITDEARGSAPASLVRPDNAAFAVFTSGTSGPPKCVLVEHRSYSTGALAHSAALNLTSSSRVLQFAPYSFNTCLVEILSVLIVGGCVCIPSETDRRSDLVGTVHRFEINWAVFTPSIARIIDVNDLPTLKTLVLWGESMSREDLLKWAPHVQLFNAYGTAECSIVAATRRCQVAVGSPTNIGYGAGASCWIVDENDSERLAPVDTVGEIVICGSIVSRGYVGDAQRTIEAFIAQPKWLCHTSPSRGGGRVYKTGDLAKYLEDGSIHFIGRRDAQPKDYGQRLELCHLEHHILQCFPGITGITVEVVTPSNSDSQLLAAFLAFGISSSSFDADDFPSHATEWLMTPTDEFRSQVQTAKADLGKKLQAHMVPNIFLPISYIPLTTGGKVHRRLLQQIVKSMTRLELQQYCEKMAAKRSPSNTIEKMIQQVWADVLQLPLASIGIEDDFWILGGNSIRAMKLAGAARQRGLDIGVADVWEFRTLEDMAATVMHRKRYSIEGIIEPFSLLQGSESRADLVQLVLQQCNIQEKDIEDIYPCTPLQEGLISLAAKLSSAYTICIEYELAMDVDLNKFRTSWEATIIANPILRTLIVQSGSGTMYQVVNRNSPPWDVRNPGQEVTKDWRQWKLGQRLVRFAYSEQVSATESSYFTLALHHAVSDGWALQRLLKQVEDAYHGASLAPKPFTPFIKYLLKAIEDADSFWENQFKGLNAVAFPKLPSPDYTVNPTAKMNRTIRVEHPGSDGITVPSMVKLAWALVISKYTQSYDVVFGTTVTGRGAPVLGIEEITGPTIASIPMRLLLNPDEPIRDILHRIQRHSNEIIPFEQVGLRRMSRIGPKAALACQFQSLLVIQPEQDILPAIFSRMMDISNQSAFSSYAINLICTLFPGYMEFDIVYDLHVVNETQLRGMLSQMRHIFKKIELYPSMSLRNLGLNRCLEQPFEDVRADDDFLLQEENFGLAMKAVALAQDAGYAFTVADIFACRKLLKLARSATRTDDNLDRDIPPFSLMGNSTSCEEIIMELVEQGDVLPNQIEDIYPCSPYQEGLMNLTSKEVGNCPARFIYDLTEDTDIPRFCAAFDATVTANPILRTRITQTRNGIFQVVIRENIPWDLYRDQEDYNMRFHDPPMGINQRLIRLALISPTDNVGSYRFIVTIHNALYDSLSLSILWKQVDAAYRGEELPICQFNGFIDYLLRSNAVDQPSPIRSQELDTAVFPPLPSSNYIPTPDKSLVHTISNLSNGEVDHAILAKIHLAWAIILSYYTDSNDVTFGLIMSGRSAEVAGFEQVTGPTTVIVPLRLQLDPEQPTHAVLSKVQKEVVYMAHRQHAISHNIQGVSPASNCNFHCQLGIKLPMEVTGSRLVAHAKTEDLGYGAPANCALTVICHLGSTESKKTANAVASYDSHVLDPSVVQRMVEQFEHVLHCILINVDQPLNSIPTTSHQDMQRLVEWNSFLPPPYERCLHELVLDNCASHPDSPAVSAWDGNLSYSQLESGSYEITEVLVKQGVGNGCIVPVCFEKSKWCILAMFAVLRAGAAFVCIDFKHPKERIRQILEQVKPKAILTSLEAKDAFRDVKAAIITPSFEGQNSNLHIDKNSSCITLETRAEFYDPAFLIFTSGSTGRVKAIVIEHRHICSSIRDHSESMKVNGDTRALHFASYAFDISVLETFFVLSNGGCVCVPSESDRMNNLEKFIRDYQVNWAALTPSVANILCPENVPTVRTLVVGGEALTREVVETWASRVTLISGYGMAEVTICAAEHQIQGCDWKVGTLGKILGGVGWITMPSDPGRLSPIGAVGELIIEGPAVSRGYLHNPEISGFIKPPIWLARFRNGKPSRLYSTGDLVQYNDDGLIRFIGRKDFQVKVRGNRIELSDVEYHVRRCFDCQDAVAEALEVPGFGAPVLVTFVVLKPKTQYEAQSKPPNVAGIFSAPDMSFRLRAQAASKQLHNLVPAYMVPSVFFPLPSLPLTASGKANRKLLRKAVTELSAEDIKAYNTAPPKIPSPSTKTEEVIHAAWANVLQKDPRTFGVNDNFLRIGGDSINAMQVVSQCSRAGINFTVADIFKHKTVAGLSSSLEFSTAPDSSSAHTEETTDPFKLSPIQKLFFDNNPTNFNHFNQSLVLWLQKPVALQDLVNAIRCIIQNHSVLRMRFAKDANGNWSQSIGIDVDGSYRFHAHYDVSIEQAEIICSSTHKTLNIQDGPMFAIDLMILKNGDQYLSLIAHHLVIDTVSWQIIISDLEEILVSGRITARRSLPFQTWCQLQEEHIEVTLHSDKVPQDVVPVTWLGYWGVECERNLMADADETGFALDANATNSLLDATNNAFQTQPVELLHAALLYSFARTFRDRQVPIIFCEGHGRMPWDPSIDLTRTVGWFTDFRPLCVDADINHSLMDFVRRVKDAQRQSNEEERLASWYLLGDRTRRTPFQIEILFNYAGFLNQFETPGSLFKKVSFRKSELADIDKMAARFALVDVHAEVIDSRLTFQFLYNRKMRRSSAIIMWAEACKNTLLRLSTELASRQPSFTLSDLPLMRLTYDQLDDFLEQTVIPLANGGLEIVDVYPCSPIQRGMLLSLARSAWDYMNRLTLKIDLRYGNAVFDVQRFINAWHQVVARHPLLRTVFVSSPRGDGSMDQAVLKHYDPEVFVIPSDGGPLRTLAEYNPGPIPEILPPHRLTICRAGSGDTACLLEISHVIVDGMSHPIFIRDLLLAYDQKLDGQPDNVYHDYIAHIQQQETNAARTYWQVYLDKMQPCLFPSLSIGRAETRPYEVGRINSRYIHSSDLQSFCKANQITPATVFQVAWALVLRVYARTDDTCFGYLTSGRDLPITGMSDAVGPFINMLVCRILFTKDREISDVLEKRQTQFVDSLEFQHWSLADISHQQSLSHGKALFNSIMSVQKELPDMSLVDSSLLLRLEEGIGPTEYEVAVSIGILDDEINIDIEFHKSAFTSAQAGYIIDAFCKALSEIVHDPRRPANKITLLGGESEKQLWKWNQQIPSSVNRCVHEMILQQCVAQPEAPAVCAWDGSFSYSELDTESYALSIHLMSCGVKPETFVPIYCEKSRWVVIAVLAVIRAGGAFVLLDQSHPLRRLQKICKDCNAPVVLASEKNIVNAASLASKVIMLNDSEANWREIFSTQASTSLSPHHPLYMIYTSGSTGDPKGVVVPNRAFATSSTTTKSALGLNTKSRVFQLASYSFDACIVEILATMVQGGCICIPSETQKEQNLAQAAWELQVNWAVFTPSLARVLRPSDFPTLKTLIMVGETVTQREISTWSPAVELIMSYGPSECSVLSTTTAGHIASISDARNVGHTVGCRGWIVDENDHDVLLPLGAVGELLIEGSIVALGYLNDQRKTHDCFIDSPNWLRGRGGCHRLYKTGDLLRYTDDGALQFFARKDLQTKLRGQRLNLGGIEQHVRQILCDAACVVADVVTTVDNFQMLVAFVQLNEPPEISSIGGSTPNINMLATADDEFRSLARLAESQLRTELPDYMIPAVFLPLHYVPLTQNGKTDRQQLRTVISTMTVDEVYNYYCEQRTPKKPPSTSTEKAIHHIWTQVLNRDPQAIGVNDDFFKLGGDSISAIQIATECNAIGFRISVAEIFKQKTISEISLKLGVDASLGSRLEETTGTLFPLSPIQKLFFEFTPQGHNHFNWGFLFQLRYPQDSNVVMDAIECVIKRHSMLRARFIRDSKGGWHQTITNVVEGSYRFQEHYIKSLNDARPIFLSSQTGLNIEEGPLFAADHIHIDKDGDYLSLVGHRLVVDLASWEIIIGDIEELLRTGSISDAQPLSFQTWNTLQGDYSQTSLHLNMTSLDNGSQPPSQDDYWGMANHKNLHGDILEDGFVIDAGTTDVLFGAANNPFQTQPAEIFHAALLYSFLQTFRDRLAPVICIEDHGRTTWDSAIDISRTVGWFTSFLPIYVPGTSCDDLLHILRQVKDKRRLTSSDWSSRFINFATHFLRPNNHKVFHNRRHAEILFNYIGHCQQFENDDYMLKLVPRPSCSASDIANDIQRFSLIDVVAFVKYGCTHFCFYFNCYAAARRPIKSWILKFRDTLYGLADQLPSRQLAHTLVDFPLLPLSYPSLDKLTSETLPQLGITPSEIEDLYPCSPIQSGILLSQAKDPELYQTQVTWKVQAGDGLGPVEIDRLVDAWRNVVKRHSIFRTIFVKHICEDRYMNQIVLKTTTGQVHTVPSTEEDKLLSQLSQKRLPCSQYGEIPYHFTIGRTLTNDVFCALECSHALFDAFSIQLVLNEMQQEYDGTVPINSGSCYRDYISYLNTLSDVASKEYWRAYLDGIQPCLLPASPDYDRTNGETKQMKLINRVMRCPGDLHSFCERHGLTLSNLFQVAWGFVLKSYTGLDTVCFGYLRSSRDIPVPKIQETAGPLINMLVCRMDLPDTSSLESVLQKNHNDYIESLDYQHLPLADVLRITKLRGLSLFNTAISVLRSSSKQCHNSSIQFKPVDGRNVSEHDLVVHVSINSDSIEVNFAYWSPLLTETRVQNIGDSLQQAVYEIVAKADANVDAIQMLDLNWSNTLRRYHLEAPPYVRKTTHELIHSRIIAQPYAVAVCGWDGSFTYLELDDLSSRLATVLMQQGVSPGIYVSLYFERSCWMTIAMMGVIKAGGAFILLDPSYPIERLQDIYMISQSSMIIASESKAPLASNIGSAVIVLGKNEKPWATNQPPFCADTITVSPRSALYAVLTSDQKSCVIIDHQAFSTSATVHSIALQLDKTSRVLQFARYASDICIWEILAPLVCGGCVCIPSDFDLMQNLPLTVARLRANWAILSASRVKALHPADFPTIKTLVVEGGISAEEDFRKWQDRDLYVAYGSIQCAGFCTATKVFSNVNSGRRIGSGLGCRTYVVDANNHERLAPVGAVGELLIEGPIVGLGYLNDVEKTAMTFINPPSWLERISSRGFFPVYKTGDLVQFSDDGTLYYIGQKNAQVQVRGRHAELDEIEHHIQNLFRRSTRAIVESVTIQTMGTRQVLVAFIYNDPPCINGCDGSIKQTNRPLFAEISAAFCAQVENIQSRLSQKLQTYMVPELFLPLAHIPLSANGEVDRERLRQEARSLSEYQIREYGNLPGSESQPSTEDERKLQDIWAKALNLAPESIGVEDDFFRLGGDSLSAMHVAAQSAANGMSVTVSDIFQYKTISRLAQSTQGPGPVAARETNGTTYAEFEIAPFSLIDSRLSSETLLHKSADLCQVQVDHIDDIYPCTPLQEGLMALAAKHPSHFVAKFECDLATNIDIQRLRYAWDVTAAANPVLRTRIVQIDGSGIFQVVVRGLSPCREFPDLASYAEHCNNTTMDLGKPLVDLSIIHSEDCNKSCKLYGILHHAIYDGWSLPLLFRHVQAVYYNNTPINPQPFNHFIKYILNMDGADEFWKSEFQDLNATPFPPLPSSKYVPSPTSSLSHAISHIELRDSEYTMTTVIQLAWSVIMSSYTDSEDVVFGLTVSGRNAPIPRINEMTGPTFATVPLRVKVEPHSTVSASLSYVQNKTTAMIPFQHIGLQNIRLLSPQAAEACNFQCHLGIQPQSTLRSDDLFKFVESESQDNGEFASYAFVMVCHLDGSGNDSILVTVSYDEKVLHSTDAKRLLQQFEQVLRQISQNNDMPLYKLNLLSLDDQLQLYKWNHHLPCSYEVCLHDLILTHSARDPTASAIAAWDGVVTYEELDKLSLQLAKQLRTLGLQKGSTVPLCFNKSKWAIVTMTAVLRAGGTCVPLDPASPREHIQNAIRRTAARLVLTSPENEHAAVSADVLSVTIPLLHERPLPLNWDTPHPKPQDSAFVVFTNESTGKIKGNKIQHSSMCTSIREHSSSLNIGRKTRSLHFTSYSSDISLYEIFSVLVNGGCVCVPSEHDHINNLPDFIRDYEINLAIFSSSMLNMLRPEDCPPLKTVIFRDETIMPEVIHRWTSANVTLINGYGSAETTICAVREIPSEGTIGPLIGSVGWITNPSDPSRLAPIGAVGELLIEGPVVTQGYLDDPEATAAAYIPAPRWLADFRHGTDGSILYRTGDLVRYTENGGFKWVGRKDTQITVRGHRVDLESVEKHVRQCFPSASEIIADVTVNAEGSRLVAFIYEGNESNGFISNGEQDLFFSPNEKFLSQIRAAKAKLSSVVPPYMVPASFLRLSRVPRIASGAINRRQLRERACLDFLDRDSISSTAGATEQRAKSGQEQLLCNLWAGILKMQPERINVDDDFFTLGGDSIRAMKLASMARQKGLNLTVSSIFDNRVLSSMAKHVEKAQCNGESDEYHPGSLIGVDLKSFLPSLARECGSLNTKDVVDILPTTEFQQLFLKQKNVTYICLELAMHIDPDRLEAACNAVVRQHHVLRTVFVPSKGEYLQVILRDIEFRMVRLDCENSLERFTEFVCQRDFSSPVPFGTPHFQPYLLSRSESHHMFVMRISHAQYDGASLPLILTDLSIAYNENLPESMTPQFAIYLRYRLAQRSKHAYQFWQDYLNASQMTDVRTASLSNSTCCKDGHLVQSLREIPLPSPPEGITIASLAKAAWAVVLARLMGQRDIVFGHVINGRDAPIADVTSISGPCVTVSPIRVTIQPSWSASDLLHHVQSQYRRAMPFANLDFKDILKNTATWPVGTEFGSILTHQDADTPLTFPFGGVECSWKSLDFGIPTHFHVATRPLNGMLAVIIGASCRKVSEEAAGNLIDQLCQAITDLSNGSLNLSVN</sequence>
<feature type="domain" description="Carrier" evidence="7">
    <location>
        <begin position="5263"/>
        <end position="5339"/>
    </location>
</feature>
<dbReference type="GO" id="GO:0044550">
    <property type="term" value="P:secondary metabolite biosynthetic process"/>
    <property type="evidence" value="ECO:0007669"/>
    <property type="project" value="TreeGrafter"/>
</dbReference>
<feature type="region of interest" description="Disordered" evidence="6">
    <location>
        <begin position="1"/>
        <end position="43"/>
    </location>
</feature>
<evidence type="ECO:0000256" key="4">
    <source>
        <dbReference type="ARBA" id="ARBA00022737"/>
    </source>
</evidence>
<keyword evidence="3" id="KW-0436">Ligase</keyword>
<dbReference type="CDD" id="cd05918">
    <property type="entry name" value="A_NRPS_SidN3_like"/>
    <property type="match status" value="5"/>
</dbReference>
<keyword evidence="2" id="KW-0597">Phosphoprotein</keyword>
<feature type="compositionally biased region" description="Basic and acidic residues" evidence="6">
    <location>
        <begin position="1"/>
        <end position="19"/>
    </location>
</feature>
<dbReference type="InterPro" id="IPR000873">
    <property type="entry name" value="AMP-dep_synth/lig_dom"/>
</dbReference>
<dbReference type="SUPFAM" id="SSF47336">
    <property type="entry name" value="ACP-like"/>
    <property type="match status" value="5"/>
</dbReference>
<feature type="domain" description="Carrier" evidence="7">
    <location>
        <begin position="6344"/>
        <end position="6420"/>
    </location>
</feature>
<dbReference type="InterPro" id="IPR020845">
    <property type="entry name" value="AMP-binding_CS"/>
</dbReference>
<dbReference type="Pfam" id="PF00550">
    <property type="entry name" value="PP-binding"/>
    <property type="match status" value="5"/>
</dbReference>
<feature type="domain" description="Carrier" evidence="7">
    <location>
        <begin position="3721"/>
        <end position="3797"/>
    </location>
</feature>
<organism evidence="8 9">
    <name type="scientific">Aspergillus sclerotialis</name>
    <dbReference type="NCBI Taxonomy" id="2070753"/>
    <lineage>
        <taxon>Eukaryota</taxon>
        <taxon>Fungi</taxon>
        <taxon>Dikarya</taxon>
        <taxon>Ascomycota</taxon>
        <taxon>Pezizomycotina</taxon>
        <taxon>Eurotiomycetes</taxon>
        <taxon>Eurotiomycetidae</taxon>
        <taxon>Eurotiales</taxon>
        <taxon>Aspergillaceae</taxon>
        <taxon>Aspergillus</taxon>
        <taxon>Aspergillus subgen. Polypaecilum</taxon>
    </lineage>
</organism>
<evidence type="ECO:0000256" key="1">
    <source>
        <dbReference type="ARBA" id="ARBA00022450"/>
    </source>
</evidence>
<evidence type="ECO:0000256" key="5">
    <source>
        <dbReference type="ARBA" id="ARBA00029454"/>
    </source>
</evidence>
<dbReference type="NCBIfam" id="NF003417">
    <property type="entry name" value="PRK04813.1"/>
    <property type="match status" value="5"/>
</dbReference>
<dbReference type="GO" id="GO:0005737">
    <property type="term" value="C:cytoplasm"/>
    <property type="evidence" value="ECO:0007669"/>
    <property type="project" value="TreeGrafter"/>
</dbReference>
<dbReference type="EMBL" id="MVGC01000006">
    <property type="protein sequence ID" value="RJE27256.1"/>
    <property type="molecule type" value="Genomic_DNA"/>
</dbReference>
<dbReference type="CDD" id="cd19542">
    <property type="entry name" value="CT_NRPS-like"/>
    <property type="match status" value="3"/>
</dbReference>
<keyword evidence="1" id="KW-0596">Phosphopantetheine</keyword>
<dbReference type="FunFam" id="3.30.559.10:FF:000016">
    <property type="entry name" value="Nonribosomal peptide synthase Pes1"/>
    <property type="match status" value="1"/>
</dbReference>
<dbReference type="InterPro" id="IPR042099">
    <property type="entry name" value="ANL_N_sf"/>
</dbReference>
<dbReference type="Gene3D" id="3.40.50.12780">
    <property type="entry name" value="N-terminal domain of ligase-like"/>
    <property type="match status" value="5"/>
</dbReference>
<dbReference type="FunFam" id="3.30.300.30:FF:000015">
    <property type="entry name" value="Nonribosomal peptide synthase SidD"/>
    <property type="match status" value="5"/>
</dbReference>
<dbReference type="InterPro" id="IPR036736">
    <property type="entry name" value="ACP-like_sf"/>
</dbReference>
<dbReference type="FunFam" id="3.30.559.30:FF:000002">
    <property type="entry name" value="Nonribosomal peptide synthase Pes1"/>
    <property type="match status" value="2"/>
</dbReference>
<dbReference type="PROSITE" id="PS50075">
    <property type="entry name" value="CARRIER"/>
    <property type="match status" value="5"/>
</dbReference>
<dbReference type="InterPro" id="IPR045851">
    <property type="entry name" value="AMP-bd_C_sf"/>
</dbReference>
<dbReference type="Gene3D" id="3.30.559.30">
    <property type="entry name" value="Nonribosomal peptide synthetase, condensation domain"/>
    <property type="match status" value="8"/>
</dbReference>
<dbReference type="FunFam" id="3.30.559.30:FF:000003">
    <property type="entry name" value="Nonribosomal peptide synthase SidD"/>
    <property type="match status" value="2"/>
</dbReference>
<evidence type="ECO:0000313" key="8">
    <source>
        <dbReference type="EMBL" id="RJE27256.1"/>
    </source>
</evidence>
<dbReference type="InterPro" id="IPR009081">
    <property type="entry name" value="PP-bd_ACP"/>
</dbReference>
<dbReference type="PANTHER" id="PTHR45527">
    <property type="entry name" value="NONRIBOSOMAL PEPTIDE SYNTHETASE"/>
    <property type="match status" value="1"/>
</dbReference>
<dbReference type="SUPFAM" id="SSF52777">
    <property type="entry name" value="CoA-dependent acyltransferases"/>
    <property type="match status" value="16"/>
</dbReference>
<dbReference type="PROSITE" id="PS00012">
    <property type="entry name" value="PHOSPHOPANTETHEINE"/>
    <property type="match status" value="1"/>
</dbReference>
<dbReference type="FunFam" id="1.10.1200.10:FF:000005">
    <property type="entry name" value="Nonribosomal peptide synthetase 1"/>
    <property type="match status" value="2"/>
</dbReference>
<feature type="domain" description="Carrier" evidence="7">
    <location>
        <begin position="607"/>
        <end position="683"/>
    </location>
</feature>
<dbReference type="GO" id="GO:0031177">
    <property type="term" value="F:phosphopantetheine binding"/>
    <property type="evidence" value="ECO:0007669"/>
    <property type="project" value="InterPro"/>
</dbReference>
<comment type="caution">
    <text evidence="8">The sequence shown here is derived from an EMBL/GenBank/DDBJ whole genome shotgun (WGS) entry which is preliminary data.</text>
</comment>
<proteinExistence type="inferred from homology"/>
<evidence type="ECO:0000256" key="3">
    <source>
        <dbReference type="ARBA" id="ARBA00022598"/>
    </source>
</evidence>
<dbReference type="PROSITE" id="PS00455">
    <property type="entry name" value="AMP_BINDING"/>
    <property type="match status" value="2"/>
</dbReference>
<evidence type="ECO:0000259" key="7">
    <source>
        <dbReference type="PROSITE" id="PS50075"/>
    </source>
</evidence>
<dbReference type="Proteomes" id="UP000266188">
    <property type="component" value="Unassembled WGS sequence"/>
</dbReference>
<protein>
    <recommendedName>
        <fullName evidence="7">Carrier domain-containing protein</fullName>
    </recommendedName>
</protein>
<dbReference type="NCBIfam" id="TIGR01733">
    <property type="entry name" value="AA-adenyl-dom"/>
    <property type="match status" value="2"/>
</dbReference>
<comment type="similarity">
    <text evidence="5">Belongs to the NRP synthetase family.</text>
</comment>
<gene>
    <name evidence="8" type="ORF">PHISCL_00387</name>
</gene>
<reference evidence="9" key="1">
    <citation type="submission" date="2017-02" db="EMBL/GenBank/DDBJ databases">
        <authorList>
            <person name="Tafer H."/>
            <person name="Lopandic K."/>
        </authorList>
    </citation>
    <scope>NUCLEOTIDE SEQUENCE [LARGE SCALE GENOMIC DNA]</scope>
    <source>
        <strain evidence="9">CBS 366.77</strain>
    </source>
</reference>
<feature type="domain" description="Carrier" evidence="7">
    <location>
        <begin position="2188"/>
        <end position="2264"/>
    </location>
</feature>
<dbReference type="OrthoDB" id="416786at2759"/>
<evidence type="ECO:0000313" key="9">
    <source>
        <dbReference type="Proteomes" id="UP000266188"/>
    </source>
</evidence>
<keyword evidence="9" id="KW-1185">Reference proteome</keyword>
<dbReference type="Pfam" id="PF00501">
    <property type="entry name" value="AMP-binding"/>
    <property type="match status" value="5"/>
</dbReference>
<dbReference type="GO" id="GO:0043041">
    <property type="term" value="P:amino acid activation for nonribosomal peptide biosynthetic process"/>
    <property type="evidence" value="ECO:0007669"/>
    <property type="project" value="TreeGrafter"/>
</dbReference>
<dbReference type="STRING" id="2070753.A0A3A2ZW34"/>
<dbReference type="InterPro" id="IPR020806">
    <property type="entry name" value="PKS_PP-bd"/>
</dbReference>
<dbReference type="InterPro" id="IPR023213">
    <property type="entry name" value="CAT-like_dom_sf"/>
</dbReference>
<dbReference type="Gene3D" id="1.10.1200.10">
    <property type="entry name" value="ACP-like"/>
    <property type="match status" value="5"/>
</dbReference>
<dbReference type="InterPro" id="IPR001242">
    <property type="entry name" value="Condensation_dom"/>
</dbReference>
<dbReference type="InterPro" id="IPR010071">
    <property type="entry name" value="AA_adenyl_dom"/>
</dbReference>
<dbReference type="Pfam" id="PF00668">
    <property type="entry name" value="Condensation"/>
    <property type="match status" value="8"/>
</dbReference>
<dbReference type="PANTHER" id="PTHR45527:SF16">
    <property type="entry name" value="NONRIBOSOMAL PEPTIDE SYNTHASE ATNA-RELATED"/>
    <property type="match status" value="1"/>
</dbReference>
<dbReference type="FunFam" id="3.40.50.12780:FF:000014">
    <property type="entry name" value="Nonribosomal peptide synthetase 1"/>
    <property type="match status" value="2"/>
</dbReference>
<dbReference type="Gene3D" id="3.30.300.30">
    <property type="match status" value="5"/>
</dbReference>
<evidence type="ECO:0000256" key="2">
    <source>
        <dbReference type="ARBA" id="ARBA00022553"/>
    </source>
</evidence>
<keyword evidence="4" id="KW-0677">Repeat</keyword>
<name>A0A3A2ZW34_9EURO</name>
<dbReference type="InterPro" id="IPR006162">
    <property type="entry name" value="Ppantetheine_attach_site"/>
</dbReference>
<dbReference type="CDD" id="cd19545">
    <property type="entry name" value="FUM14_C_NRPS-like"/>
    <property type="match status" value="3"/>
</dbReference>
<dbReference type="SMART" id="SM00823">
    <property type="entry name" value="PKS_PP"/>
    <property type="match status" value="5"/>
</dbReference>
<accession>A0A3A2ZW34</accession>
<dbReference type="Gene3D" id="3.30.559.10">
    <property type="entry name" value="Chloramphenicol acetyltransferase-like domain"/>
    <property type="match status" value="8"/>
</dbReference>
<dbReference type="SUPFAM" id="SSF56801">
    <property type="entry name" value="Acetyl-CoA synthetase-like"/>
    <property type="match status" value="5"/>
</dbReference>